<sequence length="309" mass="33630">MVAPSAPDWCTKVGPECPVEGTIYGYYPSLGGNAFFAAFFGIALLVQLFQGIRWKTWTFMIGLGFGTFAECVGYIGRIIMHNNPYSSAGFNMQIVCLIIAPAFITAGIYLTLKHLVLSFGEEYSWIKGVWYTRIFIACDVLSLVLQGAGGGTAATADPGSSMLDTGSNLMIAGIVFQVVVLVCYGAAATEYLLRVYRNRASLSPSAVELAHKSSFRLFMGAVFVAYIVILTRCIYRIPEMSGGWRNPIMRNEAEFIVLDGVMIVIATLALTIFHPGYCFPALASTFGKKNKNIEEEKRTSGDSSDGVMV</sequence>
<dbReference type="GO" id="GO:0005886">
    <property type="term" value="C:plasma membrane"/>
    <property type="evidence" value="ECO:0007669"/>
    <property type="project" value="TreeGrafter"/>
</dbReference>
<dbReference type="OrthoDB" id="4521223at2759"/>
<reference evidence="6" key="1">
    <citation type="journal article" date="2020" name="Stud. Mycol.">
        <title>101 Dothideomycetes genomes: a test case for predicting lifestyles and emergence of pathogens.</title>
        <authorList>
            <person name="Haridas S."/>
            <person name="Albert R."/>
            <person name="Binder M."/>
            <person name="Bloem J."/>
            <person name="Labutti K."/>
            <person name="Salamov A."/>
            <person name="Andreopoulos B."/>
            <person name="Baker S."/>
            <person name="Barry K."/>
            <person name="Bills G."/>
            <person name="Bluhm B."/>
            <person name="Cannon C."/>
            <person name="Castanera R."/>
            <person name="Culley D."/>
            <person name="Daum C."/>
            <person name="Ezra D."/>
            <person name="Gonzalez J."/>
            <person name="Henrissat B."/>
            <person name="Kuo A."/>
            <person name="Liang C."/>
            <person name="Lipzen A."/>
            <person name="Lutzoni F."/>
            <person name="Magnuson J."/>
            <person name="Mondo S."/>
            <person name="Nolan M."/>
            <person name="Ohm R."/>
            <person name="Pangilinan J."/>
            <person name="Park H.-J."/>
            <person name="Ramirez L."/>
            <person name="Alfaro M."/>
            <person name="Sun H."/>
            <person name="Tritt A."/>
            <person name="Yoshinaga Y."/>
            <person name="Zwiers L.-H."/>
            <person name="Turgeon B."/>
            <person name="Goodwin S."/>
            <person name="Spatafora J."/>
            <person name="Crous P."/>
            <person name="Grigoriev I."/>
        </authorList>
    </citation>
    <scope>NUCLEOTIDE SEQUENCE</scope>
    <source>
        <strain evidence="6">CBS 269.34</strain>
    </source>
</reference>
<evidence type="ECO:0000256" key="3">
    <source>
        <dbReference type="ARBA" id="ARBA00022989"/>
    </source>
</evidence>
<feature type="transmembrane region" description="Helical" evidence="5">
    <location>
        <begin position="92"/>
        <end position="110"/>
    </location>
</feature>
<keyword evidence="7" id="KW-1185">Reference proteome</keyword>
<evidence type="ECO:0000256" key="5">
    <source>
        <dbReference type="SAM" id="Phobius"/>
    </source>
</evidence>
<comment type="subcellular location">
    <subcellularLocation>
        <location evidence="1">Membrane</location>
        <topology evidence="1">Multi-pass membrane protein</topology>
    </subcellularLocation>
</comment>
<dbReference type="Pfam" id="PF04479">
    <property type="entry name" value="RTA1"/>
    <property type="match status" value="1"/>
</dbReference>
<dbReference type="InterPro" id="IPR007568">
    <property type="entry name" value="RTA1"/>
</dbReference>
<evidence type="ECO:0000256" key="1">
    <source>
        <dbReference type="ARBA" id="ARBA00004141"/>
    </source>
</evidence>
<feature type="transmembrane region" description="Helical" evidence="5">
    <location>
        <begin position="255"/>
        <end position="279"/>
    </location>
</feature>
<dbReference type="EMBL" id="MU004190">
    <property type="protein sequence ID" value="KAF2494993.1"/>
    <property type="molecule type" value="Genomic_DNA"/>
</dbReference>
<evidence type="ECO:0000256" key="2">
    <source>
        <dbReference type="ARBA" id="ARBA00022692"/>
    </source>
</evidence>
<evidence type="ECO:0000313" key="6">
    <source>
        <dbReference type="EMBL" id="KAF2494993.1"/>
    </source>
</evidence>
<feature type="transmembrane region" description="Helical" evidence="5">
    <location>
        <begin position="59"/>
        <end position="80"/>
    </location>
</feature>
<feature type="transmembrane region" description="Helical" evidence="5">
    <location>
        <begin position="214"/>
        <end position="235"/>
    </location>
</feature>
<keyword evidence="4 5" id="KW-0472">Membrane</keyword>
<feature type="transmembrane region" description="Helical" evidence="5">
    <location>
        <begin position="130"/>
        <end position="149"/>
    </location>
</feature>
<keyword evidence="2 5" id="KW-0812">Transmembrane</keyword>
<keyword evidence="3 5" id="KW-1133">Transmembrane helix</keyword>
<dbReference type="PANTHER" id="PTHR31465:SF8">
    <property type="entry name" value="DOMAIN PROTEIN, PUTATIVE (AFU_ORTHOLOGUE AFUA_6G14140)-RELATED"/>
    <property type="match status" value="1"/>
</dbReference>
<protein>
    <submittedName>
        <fullName evidence="6">Sphingoid long-chain base transporter RSB1</fullName>
    </submittedName>
</protein>
<feature type="transmembrane region" description="Helical" evidence="5">
    <location>
        <begin position="169"/>
        <end position="193"/>
    </location>
</feature>
<name>A0A6A6QTE5_9PEZI</name>
<dbReference type="Proteomes" id="UP000799750">
    <property type="component" value="Unassembled WGS sequence"/>
</dbReference>
<evidence type="ECO:0000313" key="7">
    <source>
        <dbReference type="Proteomes" id="UP000799750"/>
    </source>
</evidence>
<feature type="transmembrane region" description="Helical" evidence="5">
    <location>
        <begin position="34"/>
        <end position="52"/>
    </location>
</feature>
<organism evidence="6 7">
    <name type="scientific">Lophium mytilinum</name>
    <dbReference type="NCBI Taxonomy" id="390894"/>
    <lineage>
        <taxon>Eukaryota</taxon>
        <taxon>Fungi</taxon>
        <taxon>Dikarya</taxon>
        <taxon>Ascomycota</taxon>
        <taxon>Pezizomycotina</taxon>
        <taxon>Dothideomycetes</taxon>
        <taxon>Pleosporomycetidae</taxon>
        <taxon>Mytilinidiales</taxon>
        <taxon>Mytilinidiaceae</taxon>
        <taxon>Lophium</taxon>
    </lineage>
</organism>
<gene>
    <name evidence="6" type="ORF">BU16DRAFT_527897</name>
</gene>
<proteinExistence type="predicted"/>
<dbReference type="GO" id="GO:0000324">
    <property type="term" value="C:fungal-type vacuole"/>
    <property type="evidence" value="ECO:0007669"/>
    <property type="project" value="TreeGrafter"/>
</dbReference>
<evidence type="ECO:0000256" key="4">
    <source>
        <dbReference type="ARBA" id="ARBA00023136"/>
    </source>
</evidence>
<dbReference type="PANTHER" id="PTHR31465">
    <property type="entry name" value="PROTEIN RTA1-RELATED"/>
    <property type="match status" value="1"/>
</dbReference>
<dbReference type="AlphaFoldDB" id="A0A6A6QTE5"/>
<accession>A0A6A6QTE5</accession>